<keyword evidence="1" id="KW-0479">Metal-binding</keyword>
<dbReference type="GO" id="GO:0006749">
    <property type="term" value="P:glutathione metabolic process"/>
    <property type="evidence" value="ECO:0007669"/>
    <property type="project" value="InterPro"/>
</dbReference>
<dbReference type="SMART" id="SM00849">
    <property type="entry name" value="Lactamase_B"/>
    <property type="match status" value="1"/>
</dbReference>
<feature type="domain" description="Metallo-beta-lactamase" evidence="2">
    <location>
        <begin position="12"/>
        <end position="206"/>
    </location>
</feature>
<sequence length="289" mass="32033">MQIHSFLDTTTETFTHVLVDETTQQCAIIDPVLDFDPSAGRISHENANNLIAFIEQQALTLVYIIETHAHADHLSSAPYLKAKLGGQIVIGKSIDSVQKTFKSIYDLSSQFKTDASQFDILTEEGSTLSLGSLIITAMHMPGHTPADMVYWVDDGQRKAVFVGDTLFAPDVGTARCDFPNGSSSDLYDSIQRLLSLPDDTLLYLCHDYPPKNGRQHTPTTTVADEKQRNIHVKHGTSKAEFIQMRETRDKDLPMPRLILPSVQVNINAGELPNAHANGIKYLSIPLNQF</sequence>
<dbReference type="SUPFAM" id="SSF56281">
    <property type="entry name" value="Metallo-hydrolase/oxidoreductase"/>
    <property type="match status" value="1"/>
</dbReference>
<dbReference type="PANTHER" id="PTHR43084">
    <property type="entry name" value="PERSULFIDE DIOXYGENASE ETHE1"/>
    <property type="match status" value="1"/>
</dbReference>
<dbReference type="Pfam" id="PF00753">
    <property type="entry name" value="Lactamase_B"/>
    <property type="match status" value="1"/>
</dbReference>
<dbReference type="CDD" id="cd07724">
    <property type="entry name" value="POD-like_MBL-fold"/>
    <property type="match status" value="1"/>
</dbReference>
<keyword evidence="3" id="KW-0378">Hydrolase</keyword>
<dbReference type="InterPro" id="IPR036866">
    <property type="entry name" value="RibonucZ/Hydroxyglut_hydro"/>
</dbReference>
<evidence type="ECO:0000259" key="2">
    <source>
        <dbReference type="SMART" id="SM00849"/>
    </source>
</evidence>
<dbReference type="InterPro" id="IPR051682">
    <property type="entry name" value="Mito_Persulfide_Diox"/>
</dbReference>
<dbReference type="EMBL" id="CP047226">
    <property type="protein sequence ID" value="QHG10674.1"/>
    <property type="molecule type" value="Genomic_DNA"/>
</dbReference>
<organism evidence="3">
    <name type="scientific">Faucicola osloensis</name>
    <name type="common">Moraxella osloensis</name>
    <dbReference type="NCBI Taxonomy" id="34062"/>
    <lineage>
        <taxon>Bacteria</taxon>
        <taxon>Pseudomonadati</taxon>
        <taxon>Pseudomonadota</taxon>
        <taxon>Gammaproteobacteria</taxon>
        <taxon>Moraxellales</taxon>
        <taxon>Moraxellaceae</taxon>
        <taxon>Faucicola</taxon>
    </lineage>
</organism>
<dbReference type="GO" id="GO:0046872">
    <property type="term" value="F:metal ion binding"/>
    <property type="evidence" value="ECO:0007669"/>
    <property type="project" value="UniProtKB-KW"/>
</dbReference>
<reference evidence="3" key="1">
    <citation type="journal article" date="2020" name="Microbiol. Resour. Announc.">
        <title>Complete Genome Sequence of Moraxella osloensis Strain YV1, Isolated from an Australian Wastewater Treatment Plant.</title>
        <authorList>
            <person name="Batinovic S."/>
            <person name="Rice D.T.F."/>
            <person name="Seviour R.J."/>
            <person name="Petrovski S."/>
        </authorList>
    </citation>
    <scope>NUCLEOTIDE SEQUENCE</scope>
    <source>
        <strain evidence="3">YV1</strain>
    </source>
</reference>
<dbReference type="GO" id="GO:0070813">
    <property type="term" value="P:hydrogen sulfide metabolic process"/>
    <property type="evidence" value="ECO:0007669"/>
    <property type="project" value="TreeGrafter"/>
</dbReference>
<dbReference type="InterPro" id="IPR044528">
    <property type="entry name" value="POD-like_MBL-fold"/>
</dbReference>
<dbReference type="GO" id="GO:0016787">
    <property type="term" value="F:hydrolase activity"/>
    <property type="evidence" value="ECO:0007669"/>
    <property type="project" value="UniProtKB-KW"/>
</dbReference>
<accession>A0A6P1KQZ3</accession>
<dbReference type="InterPro" id="IPR001279">
    <property type="entry name" value="Metallo-B-lactamas"/>
</dbReference>
<proteinExistence type="predicted"/>
<dbReference type="PANTHER" id="PTHR43084:SF1">
    <property type="entry name" value="PERSULFIDE DIOXYGENASE ETHE1, MITOCHONDRIAL"/>
    <property type="match status" value="1"/>
</dbReference>
<protein>
    <submittedName>
        <fullName evidence="3">MBL fold metallo-hydrolase</fullName>
    </submittedName>
</protein>
<evidence type="ECO:0000256" key="1">
    <source>
        <dbReference type="ARBA" id="ARBA00022723"/>
    </source>
</evidence>
<dbReference type="AlphaFoldDB" id="A0A6P1KQZ3"/>
<evidence type="ECO:0000313" key="3">
    <source>
        <dbReference type="EMBL" id="QHG10674.1"/>
    </source>
</evidence>
<dbReference type="GO" id="GO:0050313">
    <property type="term" value="F:sulfur dioxygenase activity"/>
    <property type="evidence" value="ECO:0007669"/>
    <property type="project" value="InterPro"/>
</dbReference>
<gene>
    <name evidence="3" type="ORF">GSF12_09355</name>
</gene>
<name>A0A6P1KQZ3_FAUOS</name>
<dbReference type="Gene3D" id="3.60.15.10">
    <property type="entry name" value="Ribonuclease Z/Hydroxyacylglutathione hydrolase-like"/>
    <property type="match status" value="1"/>
</dbReference>